<evidence type="ECO:0000313" key="1">
    <source>
        <dbReference type="EMBL" id="WHZ58311.1"/>
    </source>
</evidence>
<reference evidence="2" key="1">
    <citation type="journal article" date="2025" name="Aquaculture">
        <title>Assessment of the bioflocculant production and safety properties of Metabacillus hrfriensis sp. nov. based on phenotypic and whole-genome sequencing analysis.</title>
        <authorList>
            <person name="Zhang R."/>
            <person name="Zhao Z."/>
            <person name="Luo L."/>
            <person name="Wang S."/>
            <person name="Guo K."/>
            <person name="Xu W."/>
        </authorList>
    </citation>
    <scope>NUCLEOTIDE SEQUENCE [LARGE SCALE GENOMIC DNA]</scope>
    <source>
        <strain evidence="2">CT-WN-B3</strain>
    </source>
</reference>
<protein>
    <submittedName>
        <fullName evidence="1">SseB family protein</fullName>
    </submittedName>
</protein>
<evidence type="ECO:0000313" key="2">
    <source>
        <dbReference type="Proteomes" id="UP001226091"/>
    </source>
</evidence>
<name>A0ACD4RCT6_9BACI</name>
<dbReference type="Proteomes" id="UP001226091">
    <property type="component" value="Chromosome"/>
</dbReference>
<gene>
    <name evidence="1" type="ORF">QLQ22_02745</name>
</gene>
<keyword evidence="2" id="KW-1185">Reference proteome</keyword>
<dbReference type="EMBL" id="CP126116">
    <property type="protein sequence ID" value="WHZ58311.1"/>
    <property type="molecule type" value="Genomic_DNA"/>
</dbReference>
<sequence>MSNPFNTLEKALIDAMSHSDKIADFYEILGKSTIWLIEKQTNEIAAEGQDVFSLEQFQIMEKKNRKLLPVFSSKFPIEKMFKNSTAFAVSFQEVLNQIDGQTGVILNPDTPISKLLIPQELDMMRKKQNFFKG</sequence>
<proteinExistence type="predicted"/>
<organism evidence="1 2">
    <name type="scientific">Metabacillus hrfriensis</name>
    <dbReference type="NCBI Taxonomy" id="3048891"/>
    <lineage>
        <taxon>Bacteria</taxon>
        <taxon>Bacillati</taxon>
        <taxon>Bacillota</taxon>
        <taxon>Bacilli</taxon>
        <taxon>Bacillales</taxon>
        <taxon>Bacillaceae</taxon>
        <taxon>Metabacillus</taxon>
    </lineage>
</organism>
<accession>A0ACD4RCT6</accession>